<evidence type="ECO:0000259" key="2">
    <source>
        <dbReference type="Pfam" id="PF10615"/>
    </source>
</evidence>
<dbReference type="PANTHER" id="PTHR13343">
    <property type="entry name" value="CREG1 PROTEIN"/>
    <property type="match status" value="1"/>
</dbReference>
<name>B8ERF5_METSB</name>
<dbReference type="SUPFAM" id="SSF50475">
    <property type="entry name" value="FMN-binding split barrel"/>
    <property type="match status" value="1"/>
</dbReference>
<dbReference type="Pfam" id="PF10615">
    <property type="entry name" value="DUF2470"/>
    <property type="match status" value="1"/>
</dbReference>
<feature type="domain" description="Pyridoxamine 5'-phosphate oxidase N-terminal" evidence="1">
    <location>
        <begin position="23"/>
        <end position="143"/>
    </location>
</feature>
<dbReference type="InterPro" id="IPR012349">
    <property type="entry name" value="Split_barrel_FMN-bd"/>
</dbReference>
<evidence type="ECO:0000259" key="1">
    <source>
        <dbReference type="Pfam" id="PF01243"/>
    </source>
</evidence>
<dbReference type="STRING" id="395965.Msil_1374"/>
<dbReference type="InterPro" id="IPR011576">
    <property type="entry name" value="Pyridox_Oxase_N"/>
</dbReference>
<dbReference type="Proteomes" id="UP000002257">
    <property type="component" value="Chromosome"/>
</dbReference>
<dbReference type="InterPro" id="IPR037119">
    <property type="entry name" value="Haem_oxidase_HugZ-like_sf"/>
</dbReference>
<gene>
    <name evidence="3" type="ordered locus">Msil_1374</name>
</gene>
<dbReference type="OrthoDB" id="9814594at2"/>
<dbReference type="KEGG" id="msl:Msil_1374"/>
<dbReference type="Gene3D" id="3.20.180.10">
    <property type="entry name" value="PNP-oxidase-like"/>
    <property type="match status" value="1"/>
</dbReference>
<organism evidence="3 4">
    <name type="scientific">Methylocella silvestris (strain DSM 15510 / CIP 108128 / LMG 27833 / NCIMB 13906 / BL2)</name>
    <dbReference type="NCBI Taxonomy" id="395965"/>
    <lineage>
        <taxon>Bacteria</taxon>
        <taxon>Pseudomonadati</taxon>
        <taxon>Pseudomonadota</taxon>
        <taxon>Alphaproteobacteria</taxon>
        <taxon>Hyphomicrobiales</taxon>
        <taxon>Beijerinckiaceae</taxon>
        <taxon>Methylocella</taxon>
    </lineage>
</organism>
<sequence>MIQEPAATTRPTPDDYDPLAEAKLLLRVGRAASLATLTAEGAPFATLVNIATAPDGAPILLMSRLAAHTRQLERDPRLSLLIVQTGEGDPLAHPRLTVSGRAARAEDADARDRLRARFLARHPKSALYADFGDFSFWRVEVALAHLNGGFGRTGNFNAATILTSVGDADALLASEQGALAHMNADHADALALYAAAFTGKSGADWVATGLDPEGLDLMRGDEAARIVFPRRAQTPGELRAVLVELAEVARELLQPS</sequence>
<reference evidence="3 4" key="1">
    <citation type="journal article" date="2010" name="J. Bacteriol.">
        <title>Complete genome sequence of the aerobic facultative methanotroph Methylocella silvestris BL2.</title>
        <authorList>
            <person name="Chen Y."/>
            <person name="Crombie A."/>
            <person name="Rahman M.T."/>
            <person name="Dedysh S.N."/>
            <person name="Liesack W."/>
            <person name="Stott M.B."/>
            <person name="Alam M."/>
            <person name="Theisen A.R."/>
            <person name="Murrell J.C."/>
            <person name="Dunfield P.F."/>
        </authorList>
    </citation>
    <scope>NUCLEOTIDE SEQUENCE [LARGE SCALE GENOMIC DNA]</scope>
    <source>
        <strain evidence="4">DSM 15510 / CIP 108128 / LMG 27833 / NCIMB 13906 / BL2</strain>
    </source>
</reference>
<dbReference type="InterPro" id="IPR019595">
    <property type="entry name" value="DUF2470"/>
</dbReference>
<dbReference type="AlphaFoldDB" id="B8ERF5"/>
<dbReference type="PANTHER" id="PTHR13343:SF17">
    <property type="entry name" value="CELLULAR REPRESSOR OF E1A-STIMULATED GENES, ISOFORM A"/>
    <property type="match status" value="1"/>
</dbReference>
<dbReference type="HOGENOM" id="CLU_053419_1_2_5"/>
<accession>B8ERF5</accession>
<protein>
    <submittedName>
        <fullName evidence="3">Pyridoxamine 5'-phosphate oxidase-related FMN-binding</fullName>
    </submittedName>
</protein>
<dbReference type="EMBL" id="CP001280">
    <property type="protein sequence ID" value="ACK50339.1"/>
    <property type="molecule type" value="Genomic_DNA"/>
</dbReference>
<dbReference type="RefSeq" id="WP_012590409.1">
    <property type="nucleotide sequence ID" value="NC_011666.1"/>
</dbReference>
<dbReference type="Pfam" id="PF01243">
    <property type="entry name" value="PNPOx_N"/>
    <property type="match status" value="1"/>
</dbReference>
<feature type="domain" description="DUF2470" evidence="2">
    <location>
        <begin position="175"/>
        <end position="245"/>
    </location>
</feature>
<keyword evidence="4" id="KW-1185">Reference proteome</keyword>
<dbReference type="Gene3D" id="2.30.110.10">
    <property type="entry name" value="Electron Transport, Fmn-binding Protein, Chain A"/>
    <property type="match status" value="1"/>
</dbReference>
<dbReference type="eggNOG" id="COG0748">
    <property type="taxonomic scope" value="Bacteria"/>
</dbReference>
<proteinExistence type="predicted"/>
<dbReference type="GO" id="GO:0005737">
    <property type="term" value="C:cytoplasm"/>
    <property type="evidence" value="ECO:0007669"/>
    <property type="project" value="UniProtKB-ARBA"/>
</dbReference>
<evidence type="ECO:0000313" key="3">
    <source>
        <dbReference type="EMBL" id="ACK50339.1"/>
    </source>
</evidence>
<evidence type="ECO:0000313" key="4">
    <source>
        <dbReference type="Proteomes" id="UP000002257"/>
    </source>
</evidence>